<dbReference type="OMA" id="RERIYWH"/>
<dbReference type="EMBL" id="HE612857">
    <property type="protein sequence ID" value="CCE61780.1"/>
    <property type="molecule type" value="Genomic_DNA"/>
</dbReference>
<dbReference type="eggNOG" id="ENOG502S83T">
    <property type="taxonomic scope" value="Eukaryota"/>
</dbReference>
<organism evidence="2 3">
    <name type="scientific">Tetrapisispora phaffii (strain ATCC 24235 / CBS 4417 / NBRC 1672 / NRRL Y-8282 / UCD 70-5)</name>
    <name type="common">Yeast</name>
    <name type="synonym">Fabospora phaffii</name>
    <dbReference type="NCBI Taxonomy" id="1071381"/>
    <lineage>
        <taxon>Eukaryota</taxon>
        <taxon>Fungi</taxon>
        <taxon>Dikarya</taxon>
        <taxon>Ascomycota</taxon>
        <taxon>Saccharomycotina</taxon>
        <taxon>Saccharomycetes</taxon>
        <taxon>Saccharomycetales</taxon>
        <taxon>Saccharomycetaceae</taxon>
        <taxon>Tetrapisispora</taxon>
    </lineage>
</organism>
<sequence>MNEGSGTDDSSSNEYSDSDDINYVRPVYQSPDNSIKKKKSTKRPNKSLLNKVYSNLNLEEEPKLKFIKFKRFERDIKSPAKINSFRTQQHFNETVKEYGEDIAGYKFLVTGQEFEKLEMKNKSNLNKKSSEGFAKLEKEQRTINELLMNAPARNIDNIEMQFPIDLLEKYWDAEDNTLTIVPVFGKGSLLDIEADDINSESISEFYEKSCHHFSRDLRSVLKAERVRWHPDRVCNALIRSQLAVSIDVYRKINKIFQIINELWGNER</sequence>
<reference evidence="2 3" key="1">
    <citation type="journal article" date="2011" name="Proc. Natl. Acad. Sci. U.S.A.">
        <title>Evolutionary erosion of yeast sex chromosomes by mating-type switching accidents.</title>
        <authorList>
            <person name="Gordon J.L."/>
            <person name="Armisen D."/>
            <person name="Proux-Wera E."/>
            <person name="Oheigeartaigh S.S."/>
            <person name="Byrne K.P."/>
            <person name="Wolfe K.H."/>
        </authorList>
    </citation>
    <scope>NUCLEOTIDE SEQUENCE [LARGE SCALE GENOMIC DNA]</scope>
    <source>
        <strain evidence="3">ATCC 24235 / CBS 4417 / NBRC 1672 / NRRL Y-8282 / UCD 70-5</strain>
    </source>
</reference>
<dbReference type="OrthoDB" id="412109at2759"/>
<feature type="region of interest" description="Disordered" evidence="1">
    <location>
        <begin position="1"/>
        <end position="43"/>
    </location>
</feature>
<evidence type="ECO:0000256" key="1">
    <source>
        <dbReference type="SAM" id="MobiDB-lite"/>
    </source>
</evidence>
<keyword evidence="3" id="KW-1185">Reference proteome</keyword>
<dbReference type="Proteomes" id="UP000005666">
    <property type="component" value="Chromosome 2"/>
</dbReference>
<evidence type="ECO:0000313" key="3">
    <source>
        <dbReference type="Proteomes" id="UP000005666"/>
    </source>
</evidence>
<dbReference type="RefSeq" id="XP_003684214.1">
    <property type="nucleotide sequence ID" value="XM_003684166.1"/>
</dbReference>
<dbReference type="HOGENOM" id="CLU_094658_0_0_1"/>
<gene>
    <name evidence="2" type="primary">TPHA0B01080</name>
    <name evidence="2" type="ordered locus">TPHA_0B01080</name>
</gene>
<evidence type="ECO:0000313" key="2">
    <source>
        <dbReference type="EMBL" id="CCE61780.1"/>
    </source>
</evidence>
<protein>
    <submittedName>
        <fullName evidence="2">Uncharacterized protein</fullName>
    </submittedName>
</protein>
<dbReference type="KEGG" id="tpf:TPHA_0B01080"/>
<proteinExistence type="predicted"/>
<dbReference type="STRING" id="1071381.G8BQI3"/>
<dbReference type="AlphaFoldDB" id="G8BQI3"/>
<accession>G8BQI3</accession>
<dbReference type="GeneID" id="11535024"/>
<name>G8BQI3_TETPH</name>